<protein>
    <submittedName>
        <fullName evidence="1">Uncharacterized protein</fullName>
    </submittedName>
</protein>
<name>A0ABQ9E700_TEGGR</name>
<gene>
    <name evidence="1" type="ORF">KUTeg_020165</name>
</gene>
<comment type="caution">
    <text evidence="1">The sequence shown here is derived from an EMBL/GenBank/DDBJ whole genome shotgun (WGS) entry which is preliminary data.</text>
</comment>
<accession>A0ABQ9E700</accession>
<organism evidence="1 2">
    <name type="scientific">Tegillarca granosa</name>
    <name type="common">Malaysian cockle</name>
    <name type="synonym">Anadara granosa</name>
    <dbReference type="NCBI Taxonomy" id="220873"/>
    <lineage>
        <taxon>Eukaryota</taxon>
        <taxon>Metazoa</taxon>
        <taxon>Spiralia</taxon>
        <taxon>Lophotrochozoa</taxon>
        <taxon>Mollusca</taxon>
        <taxon>Bivalvia</taxon>
        <taxon>Autobranchia</taxon>
        <taxon>Pteriomorphia</taxon>
        <taxon>Arcoida</taxon>
        <taxon>Arcoidea</taxon>
        <taxon>Arcidae</taxon>
        <taxon>Tegillarca</taxon>
    </lineage>
</organism>
<dbReference type="Proteomes" id="UP001217089">
    <property type="component" value="Unassembled WGS sequence"/>
</dbReference>
<sequence length="133" mass="15199">MLTFPGNLEMPEKFKVVTGGDQLSKVRFDGAATLRLLSPTAAGRLNHIKPRICELWHLKQDFLEKCIKFCTKQSHDGRKETKQAIELFGMVDRNDIPSIVPENISKMSKPLKENLIRQVALLILENYEYVSEV</sequence>
<evidence type="ECO:0000313" key="1">
    <source>
        <dbReference type="EMBL" id="KAJ8301178.1"/>
    </source>
</evidence>
<dbReference type="EMBL" id="JARBDR010000918">
    <property type="protein sequence ID" value="KAJ8301178.1"/>
    <property type="molecule type" value="Genomic_DNA"/>
</dbReference>
<keyword evidence="2" id="KW-1185">Reference proteome</keyword>
<evidence type="ECO:0000313" key="2">
    <source>
        <dbReference type="Proteomes" id="UP001217089"/>
    </source>
</evidence>
<proteinExistence type="predicted"/>
<reference evidence="1 2" key="1">
    <citation type="submission" date="2022-12" db="EMBL/GenBank/DDBJ databases">
        <title>Chromosome-level genome of Tegillarca granosa.</title>
        <authorList>
            <person name="Kim J."/>
        </authorList>
    </citation>
    <scope>NUCLEOTIDE SEQUENCE [LARGE SCALE GENOMIC DNA]</scope>
    <source>
        <strain evidence="1">Teg-2019</strain>
        <tissue evidence="1">Adductor muscle</tissue>
    </source>
</reference>